<organism evidence="2 3">
    <name type="scientific">Mycena albidolilacea</name>
    <dbReference type="NCBI Taxonomy" id="1033008"/>
    <lineage>
        <taxon>Eukaryota</taxon>
        <taxon>Fungi</taxon>
        <taxon>Dikarya</taxon>
        <taxon>Basidiomycota</taxon>
        <taxon>Agaricomycotina</taxon>
        <taxon>Agaricomycetes</taxon>
        <taxon>Agaricomycetidae</taxon>
        <taxon>Agaricales</taxon>
        <taxon>Marasmiineae</taxon>
        <taxon>Mycenaceae</taxon>
        <taxon>Mycena</taxon>
    </lineage>
</organism>
<gene>
    <name evidence="2" type="ORF">DFH08DRAFT_816975</name>
</gene>
<name>A0AAD7EIX5_9AGAR</name>
<evidence type="ECO:0000256" key="1">
    <source>
        <dbReference type="SAM" id="MobiDB-lite"/>
    </source>
</evidence>
<feature type="compositionally biased region" description="Polar residues" evidence="1">
    <location>
        <begin position="58"/>
        <end position="82"/>
    </location>
</feature>
<keyword evidence="3" id="KW-1185">Reference proteome</keyword>
<protein>
    <submittedName>
        <fullName evidence="2">Uncharacterized protein</fullName>
    </submittedName>
</protein>
<reference evidence="2" key="1">
    <citation type="submission" date="2023-03" db="EMBL/GenBank/DDBJ databases">
        <title>Massive genome expansion in bonnet fungi (Mycena s.s.) driven by repeated elements and novel gene families across ecological guilds.</title>
        <authorList>
            <consortium name="Lawrence Berkeley National Laboratory"/>
            <person name="Harder C.B."/>
            <person name="Miyauchi S."/>
            <person name="Viragh M."/>
            <person name="Kuo A."/>
            <person name="Thoen E."/>
            <person name="Andreopoulos B."/>
            <person name="Lu D."/>
            <person name="Skrede I."/>
            <person name="Drula E."/>
            <person name="Henrissat B."/>
            <person name="Morin E."/>
            <person name="Kohler A."/>
            <person name="Barry K."/>
            <person name="LaButti K."/>
            <person name="Morin E."/>
            <person name="Salamov A."/>
            <person name="Lipzen A."/>
            <person name="Mereny Z."/>
            <person name="Hegedus B."/>
            <person name="Baldrian P."/>
            <person name="Stursova M."/>
            <person name="Weitz H."/>
            <person name="Taylor A."/>
            <person name="Grigoriev I.V."/>
            <person name="Nagy L.G."/>
            <person name="Martin F."/>
            <person name="Kauserud H."/>
        </authorList>
    </citation>
    <scope>NUCLEOTIDE SEQUENCE</scope>
    <source>
        <strain evidence="2">CBHHK002</strain>
    </source>
</reference>
<feature type="region of interest" description="Disordered" evidence="1">
    <location>
        <begin position="58"/>
        <end position="89"/>
    </location>
</feature>
<dbReference type="EMBL" id="JARIHO010000043">
    <property type="protein sequence ID" value="KAJ7325900.1"/>
    <property type="molecule type" value="Genomic_DNA"/>
</dbReference>
<dbReference type="Proteomes" id="UP001218218">
    <property type="component" value="Unassembled WGS sequence"/>
</dbReference>
<dbReference type="AlphaFoldDB" id="A0AAD7EIX5"/>
<sequence>MARRHLYYVWVMSRPLRKFAKLWARQRPSHVYGPSFLSMSILTAVQFVAADKSVPQGQNGPIPISGTSYHSVPVTGTGSQENPKPVPMGLYQTHLRKSAARMCKPHPATYANGGGKNNNDQSQSGSKGGS</sequence>
<proteinExistence type="predicted"/>
<comment type="caution">
    <text evidence="2">The sequence shown here is derived from an EMBL/GenBank/DDBJ whole genome shotgun (WGS) entry which is preliminary data.</text>
</comment>
<evidence type="ECO:0000313" key="3">
    <source>
        <dbReference type="Proteomes" id="UP001218218"/>
    </source>
</evidence>
<accession>A0AAD7EIX5</accession>
<feature type="compositionally biased region" description="Polar residues" evidence="1">
    <location>
        <begin position="117"/>
        <end position="130"/>
    </location>
</feature>
<feature type="region of interest" description="Disordered" evidence="1">
    <location>
        <begin position="103"/>
        <end position="130"/>
    </location>
</feature>
<evidence type="ECO:0000313" key="2">
    <source>
        <dbReference type="EMBL" id="KAJ7325900.1"/>
    </source>
</evidence>